<gene>
    <name evidence="1" type="ORF">PABY_19370</name>
</gene>
<dbReference type="Proteomes" id="UP001341135">
    <property type="component" value="Chromosome"/>
</dbReference>
<reference evidence="1 2" key="1">
    <citation type="submission" date="2023-09" db="EMBL/GenBank/DDBJ databases">
        <title>Pyrofollis japonicus gen. nov. sp. nov., a novel member of the family Pyrodictiaceae isolated from the Iheya North hydrothermal field.</title>
        <authorList>
            <person name="Miyazaki U."/>
            <person name="Sanari M."/>
            <person name="Tame A."/>
            <person name="Kitajima M."/>
            <person name="Okamoto A."/>
            <person name="Sawayama S."/>
            <person name="Miyazaki J."/>
            <person name="Takai K."/>
            <person name="Nakagawa S."/>
        </authorList>
    </citation>
    <scope>NUCLEOTIDE SEQUENCE [LARGE SCALE GENOMIC DNA]</scope>
    <source>
        <strain evidence="1 2">AV2</strain>
    </source>
</reference>
<sequence>MLDEISTIKYRPKVIKLEIDLNSWGALIEDNPVRVIEKLKEAGYSVQTYRTFPSIPYMSLMQVIATLEDENNNDI</sequence>
<keyword evidence="2" id="KW-1185">Reference proteome</keyword>
<protein>
    <submittedName>
        <fullName evidence="1">Uncharacterized protein</fullName>
    </submittedName>
</protein>
<evidence type="ECO:0000313" key="1">
    <source>
        <dbReference type="EMBL" id="BES82370.1"/>
    </source>
</evidence>
<accession>A0ABM8J0K4</accession>
<dbReference type="EMBL" id="AP028907">
    <property type="protein sequence ID" value="BES82370.1"/>
    <property type="molecule type" value="Genomic_DNA"/>
</dbReference>
<organism evidence="1 2">
    <name type="scientific">Pyrodictium abyssi</name>
    <dbReference type="NCBI Taxonomy" id="54256"/>
    <lineage>
        <taxon>Archaea</taxon>
        <taxon>Thermoproteota</taxon>
        <taxon>Thermoprotei</taxon>
        <taxon>Desulfurococcales</taxon>
        <taxon>Pyrodictiaceae</taxon>
        <taxon>Pyrodictium</taxon>
    </lineage>
</organism>
<dbReference type="RefSeq" id="WP_338249630.1">
    <property type="nucleotide sequence ID" value="NZ_AP028907.1"/>
</dbReference>
<proteinExistence type="predicted"/>
<name>A0ABM8J0K4_9CREN</name>
<dbReference type="GeneID" id="89289941"/>
<evidence type="ECO:0000313" key="2">
    <source>
        <dbReference type="Proteomes" id="UP001341135"/>
    </source>
</evidence>